<proteinExistence type="predicted"/>
<keyword evidence="2" id="KW-1185">Reference proteome</keyword>
<organism evidence="1 2">
    <name type="scientific">Populus alba x Populus x berolinensis</name>
    <dbReference type="NCBI Taxonomy" id="444605"/>
    <lineage>
        <taxon>Eukaryota</taxon>
        <taxon>Viridiplantae</taxon>
        <taxon>Streptophyta</taxon>
        <taxon>Embryophyta</taxon>
        <taxon>Tracheophyta</taxon>
        <taxon>Spermatophyta</taxon>
        <taxon>Magnoliopsida</taxon>
        <taxon>eudicotyledons</taxon>
        <taxon>Gunneridae</taxon>
        <taxon>Pentapetalae</taxon>
        <taxon>rosids</taxon>
        <taxon>fabids</taxon>
        <taxon>Malpighiales</taxon>
        <taxon>Salicaceae</taxon>
        <taxon>Saliceae</taxon>
        <taxon>Populus</taxon>
    </lineage>
</organism>
<reference evidence="1 2" key="1">
    <citation type="journal article" date="2023" name="Mol. Ecol. Resour.">
        <title>Chromosome-level genome assembly of a triploid poplar Populus alba 'Berolinensis'.</title>
        <authorList>
            <person name="Chen S."/>
            <person name="Yu Y."/>
            <person name="Wang X."/>
            <person name="Wang S."/>
            <person name="Zhang T."/>
            <person name="Zhou Y."/>
            <person name="He R."/>
            <person name="Meng N."/>
            <person name="Wang Y."/>
            <person name="Liu W."/>
            <person name="Liu Z."/>
            <person name="Liu J."/>
            <person name="Guo Q."/>
            <person name="Huang H."/>
            <person name="Sederoff R.R."/>
            <person name="Wang G."/>
            <person name="Qu G."/>
            <person name="Chen S."/>
        </authorList>
    </citation>
    <scope>NUCLEOTIDE SEQUENCE [LARGE SCALE GENOMIC DNA]</scope>
    <source>
        <strain evidence="1">SC-2020</strain>
    </source>
</reference>
<dbReference type="Proteomes" id="UP001164929">
    <property type="component" value="Chromosome 1"/>
</dbReference>
<name>A0AAD6WI45_9ROSI</name>
<sequence>MVLKEVNILGFPMYYSSTHEDEMCNYHGMLLSVHVRKLEKKGYFYLFKLEAETLWNTKAPAKPAID</sequence>
<protein>
    <submittedName>
        <fullName evidence="1">Uncharacterized protein</fullName>
    </submittedName>
</protein>
<accession>A0AAD6WI45</accession>
<evidence type="ECO:0000313" key="1">
    <source>
        <dbReference type="EMBL" id="KAJ7011259.1"/>
    </source>
</evidence>
<evidence type="ECO:0000313" key="2">
    <source>
        <dbReference type="Proteomes" id="UP001164929"/>
    </source>
</evidence>
<gene>
    <name evidence="1" type="ORF">NC653_001628</name>
</gene>
<dbReference type="AlphaFoldDB" id="A0AAD6WI45"/>
<dbReference type="EMBL" id="JAQIZT010000001">
    <property type="protein sequence ID" value="KAJ7011259.1"/>
    <property type="molecule type" value="Genomic_DNA"/>
</dbReference>
<comment type="caution">
    <text evidence="1">The sequence shown here is derived from an EMBL/GenBank/DDBJ whole genome shotgun (WGS) entry which is preliminary data.</text>
</comment>